<evidence type="ECO:0000259" key="2">
    <source>
        <dbReference type="Pfam" id="PF14534"/>
    </source>
</evidence>
<dbReference type="AlphaFoldDB" id="A0A2M9BSP2"/>
<dbReference type="Proteomes" id="UP000228535">
    <property type="component" value="Unassembled WGS sequence"/>
</dbReference>
<dbReference type="RefSeq" id="WP_100336581.1">
    <property type="nucleotide sequence ID" value="NZ_PGFA01000001.1"/>
</dbReference>
<reference evidence="3 4" key="1">
    <citation type="submission" date="2017-11" db="EMBL/GenBank/DDBJ databases">
        <title>Genomic Encyclopedia of Archaeal and Bacterial Type Strains, Phase II (KMG-II): From Individual Species to Whole Genera.</title>
        <authorList>
            <person name="Goeker M."/>
        </authorList>
    </citation>
    <scope>NUCLEOTIDE SEQUENCE [LARGE SCALE GENOMIC DNA]</scope>
    <source>
        <strain evidence="3 4">DSM 11115</strain>
    </source>
</reference>
<proteinExistence type="predicted"/>
<keyword evidence="1" id="KW-0732">Signal</keyword>
<evidence type="ECO:0000256" key="1">
    <source>
        <dbReference type="SAM" id="SignalP"/>
    </source>
</evidence>
<dbReference type="InterPro" id="IPR027843">
    <property type="entry name" value="DUF4440"/>
</dbReference>
<accession>A0A2M9BSP2</accession>
<comment type="caution">
    <text evidence="3">The sequence shown here is derived from an EMBL/GenBank/DDBJ whole genome shotgun (WGS) entry which is preliminary data.</text>
</comment>
<dbReference type="Gene3D" id="3.10.450.50">
    <property type="match status" value="1"/>
</dbReference>
<dbReference type="SUPFAM" id="SSF54427">
    <property type="entry name" value="NTF2-like"/>
    <property type="match status" value="1"/>
</dbReference>
<sequence>MKKLFYLLWLLPLAACNDQAPATPTTTTEFSSPEEARTFFYALDDQHNRAMAGHDSAFFAGHFAPGYFNCTPNNELNDKAAEIQTLIHGPWLTVQRMAPQFDVFAFAGNLASLTLTKRIKIRTPAGEQFIYVRRTTVFEHQGAGWRAISGQGTYVQTRYVGQ</sequence>
<dbReference type="Pfam" id="PF14534">
    <property type="entry name" value="DUF4440"/>
    <property type="match status" value="1"/>
</dbReference>
<organism evidence="3 4">
    <name type="scientific">Hymenobacter chitinivorans DSM 11115</name>
    <dbReference type="NCBI Taxonomy" id="1121954"/>
    <lineage>
        <taxon>Bacteria</taxon>
        <taxon>Pseudomonadati</taxon>
        <taxon>Bacteroidota</taxon>
        <taxon>Cytophagia</taxon>
        <taxon>Cytophagales</taxon>
        <taxon>Hymenobacteraceae</taxon>
        <taxon>Hymenobacter</taxon>
    </lineage>
</organism>
<gene>
    <name evidence="3" type="ORF">CLV45_2394</name>
</gene>
<dbReference type="InterPro" id="IPR032710">
    <property type="entry name" value="NTF2-like_dom_sf"/>
</dbReference>
<name>A0A2M9BSP2_9BACT</name>
<feature type="domain" description="DUF4440" evidence="2">
    <location>
        <begin position="42"/>
        <end position="146"/>
    </location>
</feature>
<protein>
    <submittedName>
        <fullName evidence="3">Uncharacterized protein DUF4440</fullName>
    </submittedName>
</protein>
<dbReference type="EMBL" id="PGFA01000001">
    <property type="protein sequence ID" value="PJJ60957.1"/>
    <property type="molecule type" value="Genomic_DNA"/>
</dbReference>
<keyword evidence="4" id="KW-1185">Reference proteome</keyword>
<evidence type="ECO:0000313" key="3">
    <source>
        <dbReference type="EMBL" id="PJJ60957.1"/>
    </source>
</evidence>
<evidence type="ECO:0000313" key="4">
    <source>
        <dbReference type="Proteomes" id="UP000228535"/>
    </source>
</evidence>
<dbReference type="OrthoDB" id="9834971at2"/>
<feature type="chain" id="PRO_5014818855" evidence="1">
    <location>
        <begin position="23"/>
        <end position="162"/>
    </location>
</feature>
<feature type="signal peptide" evidence="1">
    <location>
        <begin position="1"/>
        <end position="22"/>
    </location>
</feature>